<dbReference type="GO" id="GO:0000287">
    <property type="term" value="F:magnesium ion binding"/>
    <property type="evidence" value="ECO:0007669"/>
    <property type="project" value="InterPro"/>
</dbReference>
<dbReference type="AlphaFoldDB" id="A0A9P8QD80"/>
<evidence type="ECO:0000256" key="15">
    <source>
        <dbReference type="RuleBase" id="RU362132"/>
    </source>
</evidence>
<keyword evidence="8" id="KW-0576">Peroxisome</keyword>
<dbReference type="Pfam" id="PF02776">
    <property type="entry name" value="TPP_enzyme_N"/>
    <property type="match status" value="1"/>
</dbReference>
<dbReference type="GO" id="GO:0106359">
    <property type="term" value="F:2-hydroxyacyl-CoA lyase activity"/>
    <property type="evidence" value="ECO:0007669"/>
    <property type="project" value="UniProtKB-EC"/>
</dbReference>
<dbReference type="PANTHER" id="PTHR43710:SF2">
    <property type="entry name" value="2-HYDROXYACYL-COA LYASE 1"/>
    <property type="match status" value="1"/>
</dbReference>
<accession>A0A9P8QD80</accession>
<evidence type="ECO:0000256" key="2">
    <source>
        <dbReference type="ARBA" id="ARBA00001964"/>
    </source>
</evidence>
<feature type="domain" description="Thiamine pyrophosphate enzyme central" evidence="16">
    <location>
        <begin position="197"/>
        <end position="325"/>
    </location>
</feature>
<evidence type="ECO:0000256" key="1">
    <source>
        <dbReference type="ARBA" id="ARBA00001946"/>
    </source>
</evidence>
<evidence type="ECO:0000256" key="12">
    <source>
        <dbReference type="ARBA" id="ARBA00044518"/>
    </source>
</evidence>
<dbReference type="InterPro" id="IPR011766">
    <property type="entry name" value="TPP_enzyme_TPP-bd"/>
</dbReference>
<evidence type="ECO:0000256" key="11">
    <source>
        <dbReference type="ARBA" id="ARBA00044454"/>
    </source>
</evidence>
<dbReference type="EMBL" id="JAEUBG010000845">
    <property type="protein sequence ID" value="KAH3687417.1"/>
    <property type="molecule type" value="Genomic_DNA"/>
</dbReference>
<dbReference type="InterPro" id="IPR029035">
    <property type="entry name" value="DHS-like_NAD/FAD-binding_dom"/>
</dbReference>
<evidence type="ECO:0000256" key="7">
    <source>
        <dbReference type="ARBA" id="ARBA00023052"/>
    </source>
</evidence>
<reference evidence="19" key="1">
    <citation type="journal article" date="2021" name="Open Biol.">
        <title>Shared evolutionary footprints suggest mitochondrial oxidative damage underlies multiple complex I losses in fungi.</title>
        <authorList>
            <person name="Schikora-Tamarit M.A."/>
            <person name="Marcet-Houben M."/>
            <person name="Nosek J."/>
            <person name="Gabaldon T."/>
        </authorList>
    </citation>
    <scope>NUCLEOTIDE SEQUENCE</scope>
    <source>
        <strain evidence="19">CBS2887</strain>
    </source>
</reference>
<evidence type="ECO:0000256" key="3">
    <source>
        <dbReference type="ARBA" id="ARBA00004253"/>
    </source>
</evidence>
<dbReference type="InterPro" id="IPR012000">
    <property type="entry name" value="Thiamin_PyroP_enz_cen_dom"/>
</dbReference>
<evidence type="ECO:0000256" key="8">
    <source>
        <dbReference type="ARBA" id="ARBA00023140"/>
    </source>
</evidence>
<comment type="catalytic activity">
    <reaction evidence="11">
        <text>an (R)-2-hydroxy-long-chain-fatty acyl-CoA = a long-chain fatty aldehyde + formyl-CoA</text>
        <dbReference type="Rhea" id="RHEA:67444"/>
        <dbReference type="ChEBI" id="CHEBI:17176"/>
        <dbReference type="ChEBI" id="CHEBI:57376"/>
        <dbReference type="ChEBI" id="CHEBI:170012"/>
        <dbReference type="EC" id="4.1.2.63"/>
    </reaction>
    <physiologicalReaction direction="left-to-right" evidence="11">
        <dbReference type="Rhea" id="RHEA:67445"/>
    </physiologicalReaction>
</comment>
<dbReference type="SUPFAM" id="SSF52467">
    <property type="entry name" value="DHS-like NAD/FAD-binding domain"/>
    <property type="match status" value="1"/>
</dbReference>
<evidence type="ECO:0000259" key="17">
    <source>
        <dbReference type="Pfam" id="PF02775"/>
    </source>
</evidence>
<comment type="function">
    <text evidence="13">Catalyzes a carbon-carbon cleavage reaction; cleaves a 2-hydroxy-3-methylacyl-CoA into formyl-CoA and a 2-methyl-branched fatty aldehyde.</text>
</comment>
<comment type="caution">
    <text evidence="19">The sequence shown here is derived from an EMBL/GenBank/DDBJ whole genome shotgun (WGS) entry which is preliminary data.</text>
</comment>
<dbReference type="CDD" id="cd07035">
    <property type="entry name" value="TPP_PYR_POX_like"/>
    <property type="match status" value="1"/>
</dbReference>
<keyword evidence="9" id="KW-0456">Lyase</keyword>
<comment type="similarity">
    <text evidence="4 15">Belongs to the TPP enzyme family.</text>
</comment>
<evidence type="ECO:0000256" key="13">
    <source>
        <dbReference type="ARBA" id="ARBA00059692"/>
    </source>
</evidence>
<evidence type="ECO:0000313" key="19">
    <source>
        <dbReference type="EMBL" id="KAH3687417.1"/>
    </source>
</evidence>
<evidence type="ECO:0000256" key="4">
    <source>
        <dbReference type="ARBA" id="ARBA00007812"/>
    </source>
</evidence>
<evidence type="ECO:0000256" key="14">
    <source>
        <dbReference type="ARBA" id="ARBA00070390"/>
    </source>
</evidence>
<dbReference type="CDD" id="cd02004">
    <property type="entry name" value="TPP_BZL_OCoD_HPCL"/>
    <property type="match status" value="1"/>
</dbReference>
<gene>
    <name evidence="19" type="ORF">WICPIJ_001594</name>
</gene>
<dbReference type="GO" id="GO:0001561">
    <property type="term" value="P:fatty acid alpha-oxidation"/>
    <property type="evidence" value="ECO:0007669"/>
    <property type="project" value="TreeGrafter"/>
</dbReference>
<dbReference type="InterPro" id="IPR000399">
    <property type="entry name" value="TPP-bd_CS"/>
</dbReference>
<dbReference type="Gene3D" id="3.40.50.970">
    <property type="match status" value="2"/>
</dbReference>
<evidence type="ECO:0000256" key="6">
    <source>
        <dbReference type="ARBA" id="ARBA00022842"/>
    </source>
</evidence>
<sequence length="566" mass="61426">MSTGAKIIAQTLKKLGVTVVFGIVGIPIVEVGEAFITEGIRFISFRNEQSAAYAASAYGYLTGKPGVLLVVGGPGVIHALSGIFNSNANRWPLLVLAGSAGFNEIHKGAFQELDQISFLTPHVKFAARPLSIEQIPSFIFKAYKTSFFGTPGSTYIDISADLVEDEITVESATDALASIRSVTVADVPRFLPPPSKIQLVAQLIKSAKNPLVIIGKGAAYSNAHQELRQLVNNHNLPFLPTPMAKGVVQDSNPLNVSSARSQALINSDVIVLFGARINWILHFGEAPRFQRNVKFVQVDTHAEEIGNNSPEAIEHSVVGDIALVAFALHSQLGSFKSPGVPQLMKETIRKNNSKLIAKENLIEEQLNYNNVYKTLRQIMEPIEKDTILVTEGANTMDIARISFNHEYPKSKLDCGTNATMGVGLGYAIAAKIAEPEKYVIAIEGDSAFGFSGLELETAVRSKLPIIVILMNNSGVYHGTDDNLYEDATKLPTTALSKETRYDVLARSLGCDGTLVRDQVELSRAFKTALQNYKFGVSSLINVIISPGKIRKVGFGWQNKKKPSSKL</sequence>
<keyword evidence="5" id="KW-0479">Metal-binding</keyword>
<dbReference type="GO" id="GO:0005782">
    <property type="term" value="C:peroxisomal matrix"/>
    <property type="evidence" value="ECO:0007669"/>
    <property type="project" value="UniProtKB-SubCell"/>
</dbReference>
<keyword evidence="6" id="KW-0460">Magnesium</keyword>
<evidence type="ECO:0000256" key="5">
    <source>
        <dbReference type="ARBA" id="ARBA00022723"/>
    </source>
</evidence>
<dbReference type="Pfam" id="PF00205">
    <property type="entry name" value="TPP_enzyme_M"/>
    <property type="match status" value="1"/>
</dbReference>
<dbReference type="Pfam" id="PF02775">
    <property type="entry name" value="TPP_enzyme_C"/>
    <property type="match status" value="1"/>
</dbReference>
<comment type="catalytic activity">
    <reaction evidence="10">
        <text>a 2-hydroxy-3-methyl fatty acyl-CoA = a 2-methyl-branched fatty aldehyde + formyl-CoA</text>
        <dbReference type="Rhea" id="RHEA:25375"/>
        <dbReference type="ChEBI" id="CHEBI:49188"/>
        <dbReference type="ChEBI" id="CHEBI:57376"/>
        <dbReference type="ChEBI" id="CHEBI:58783"/>
        <dbReference type="EC" id="4.1.2.63"/>
    </reaction>
    <physiologicalReaction direction="left-to-right" evidence="10">
        <dbReference type="Rhea" id="RHEA:25376"/>
    </physiologicalReaction>
</comment>
<comment type="cofactor">
    <cofactor evidence="2">
        <name>thiamine diphosphate</name>
        <dbReference type="ChEBI" id="CHEBI:58937"/>
    </cofactor>
</comment>
<feature type="domain" description="Thiamine pyrophosphate enzyme TPP-binding" evidence="17">
    <location>
        <begin position="392"/>
        <end position="536"/>
    </location>
</feature>
<evidence type="ECO:0000256" key="9">
    <source>
        <dbReference type="ARBA" id="ARBA00023239"/>
    </source>
</evidence>
<dbReference type="Gene3D" id="3.40.50.1220">
    <property type="entry name" value="TPP-binding domain"/>
    <property type="match status" value="1"/>
</dbReference>
<comment type="subcellular location">
    <subcellularLocation>
        <location evidence="3">Peroxisome matrix</location>
    </subcellularLocation>
</comment>
<dbReference type="Proteomes" id="UP000774326">
    <property type="component" value="Unassembled WGS sequence"/>
</dbReference>
<evidence type="ECO:0000313" key="20">
    <source>
        <dbReference type="Proteomes" id="UP000774326"/>
    </source>
</evidence>
<dbReference type="SUPFAM" id="SSF52518">
    <property type="entry name" value="Thiamin diphosphate-binding fold (THDP-binding)"/>
    <property type="match status" value="2"/>
</dbReference>
<feature type="domain" description="Thiamine pyrophosphate enzyme N-terminal TPP-binding" evidence="18">
    <location>
        <begin position="3"/>
        <end position="117"/>
    </location>
</feature>
<comment type="cofactor">
    <cofactor evidence="1">
        <name>Mg(2+)</name>
        <dbReference type="ChEBI" id="CHEBI:18420"/>
    </cofactor>
</comment>
<evidence type="ECO:0000259" key="16">
    <source>
        <dbReference type="Pfam" id="PF00205"/>
    </source>
</evidence>
<dbReference type="EC" id="4.1.2.63" evidence="12"/>
<evidence type="ECO:0000259" key="18">
    <source>
        <dbReference type="Pfam" id="PF02776"/>
    </source>
</evidence>
<organism evidence="19 20">
    <name type="scientific">Wickerhamomyces pijperi</name>
    <name type="common">Yeast</name>
    <name type="synonym">Pichia pijperi</name>
    <dbReference type="NCBI Taxonomy" id="599730"/>
    <lineage>
        <taxon>Eukaryota</taxon>
        <taxon>Fungi</taxon>
        <taxon>Dikarya</taxon>
        <taxon>Ascomycota</taxon>
        <taxon>Saccharomycotina</taxon>
        <taxon>Saccharomycetes</taxon>
        <taxon>Phaffomycetales</taxon>
        <taxon>Wickerhamomycetaceae</taxon>
        <taxon>Wickerhamomyces</taxon>
    </lineage>
</organism>
<keyword evidence="7 15" id="KW-0786">Thiamine pyrophosphate</keyword>
<evidence type="ECO:0000256" key="10">
    <source>
        <dbReference type="ARBA" id="ARBA00044451"/>
    </source>
</evidence>
<dbReference type="InterPro" id="IPR045025">
    <property type="entry name" value="HACL1-like"/>
</dbReference>
<dbReference type="PANTHER" id="PTHR43710">
    <property type="entry name" value="2-HYDROXYACYL-COA LYASE"/>
    <property type="match status" value="1"/>
</dbReference>
<dbReference type="OrthoDB" id="10006023at2759"/>
<keyword evidence="20" id="KW-1185">Reference proteome</keyword>
<protein>
    <recommendedName>
        <fullName evidence="14">2-hydroxyacyl-CoA lyase</fullName>
        <ecNumber evidence="12">4.1.2.63</ecNumber>
    </recommendedName>
</protein>
<dbReference type="InterPro" id="IPR029061">
    <property type="entry name" value="THDP-binding"/>
</dbReference>
<reference evidence="19" key="2">
    <citation type="submission" date="2021-01" db="EMBL/GenBank/DDBJ databases">
        <authorList>
            <person name="Schikora-Tamarit M.A."/>
        </authorList>
    </citation>
    <scope>NUCLEOTIDE SEQUENCE</scope>
    <source>
        <strain evidence="19">CBS2887</strain>
    </source>
</reference>
<proteinExistence type="inferred from homology"/>
<dbReference type="FunFam" id="3.40.50.970:FF:000054">
    <property type="entry name" value="Putative 2-hydroxyphytanoyl-CoA lyase"/>
    <property type="match status" value="1"/>
</dbReference>
<name>A0A9P8QD80_WICPI</name>
<dbReference type="PROSITE" id="PS00187">
    <property type="entry name" value="TPP_ENZYMES"/>
    <property type="match status" value="1"/>
</dbReference>
<dbReference type="GO" id="GO:0030976">
    <property type="term" value="F:thiamine pyrophosphate binding"/>
    <property type="evidence" value="ECO:0007669"/>
    <property type="project" value="InterPro"/>
</dbReference>
<dbReference type="InterPro" id="IPR012001">
    <property type="entry name" value="Thiamin_PyroP_enz_TPP-bd_dom"/>
</dbReference>